<dbReference type="Gene3D" id="2.170.130.30">
    <property type="match status" value="1"/>
</dbReference>
<gene>
    <name evidence="3" type="ORF">CGZ75_12410</name>
</gene>
<proteinExistence type="predicted"/>
<evidence type="ECO:0000313" key="4">
    <source>
        <dbReference type="Proteomes" id="UP000215145"/>
    </source>
</evidence>
<evidence type="ECO:0000256" key="1">
    <source>
        <dbReference type="SAM" id="MobiDB-lite"/>
    </source>
</evidence>
<feature type="compositionally biased region" description="Low complexity" evidence="1">
    <location>
        <begin position="1"/>
        <end position="21"/>
    </location>
</feature>
<name>A0A229P5S0_9BACL</name>
<dbReference type="Proteomes" id="UP000215145">
    <property type="component" value="Unassembled WGS sequence"/>
</dbReference>
<feature type="compositionally biased region" description="Low complexity" evidence="1">
    <location>
        <begin position="127"/>
        <end position="137"/>
    </location>
</feature>
<dbReference type="Pfam" id="PF14478">
    <property type="entry name" value="DUF4430"/>
    <property type="match status" value="1"/>
</dbReference>
<sequence length="283" mass="29865">MQEGASATSAEEPSSSSSANETGQNPASSNQPSVGPSTVPPSATSSPSAPNSQQSPLPSPQKETEPTNAVKESSTPLPTPAPGATAEPNGSVIEKAPSAKPKPTTSPAKQQGGSKNTGKPKPTAPVTSKPTGKPSSGSKEKQSNSATLSVKADTILANKDQFDEDKLELLPKDGVIYSKQKVIFEKGESVFDVLLREMKKKKIHLEFSKSSIYGSNYIEGINNIYEFDGGELSGWMYKVNGVFPNYGSSSYKLKDGDTIEWIYTLDLGRDVGAKQVAAPEGKR</sequence>
<dbReference type="OrthoDB" id="2356646at2"/>
<feature type="region of interest" description="Disordered" evidence="1">
    <location>
        <begin position="1"/>
        <end position="148"/>
    </location>
</feature>
<comment type="caution">
    <text evidence="3">The sequence shown here is derived from an EMBL/GenBank/DDBJ whole genome shotgun (WGS) entry which is preliminary data.</text>
</comment>
<evidence type="ECO:0000313" key="3">
    <source>
        <dbReference type="EMBL" id="OXM17613.1"/>
    </source>
</evidence>
<organism evidence="3 4">
    <name type="scientific">Paenibacillus herberti</name>
    <dbReference type="NCBI Taxonomy" id="1619309"/>
    <lineage>
        <taxon>Bacteria</taxon>
        <taxon>Bacillati</taxon>
        <taxon>Bacillota</taxon>
        <taxon>Bacilli</taxon>
        <taxon>Bacillales</taxon>
        <taxon>Paenibacillaceae</taxon>
        <taxon>Paenibacillus</taxon>
    </lineage>
</organism>
<reference evidence="3 4" key="1">
    <citation type="submission" date="2017-07" db="EMBL/GenBank/DDBJ databases">
        <title>Paenibacillus herberti R33 genome sequencing and assembly.</title>
        <authorList>
            <person name="Su W."/>
        </authorList>
    </citation>
    <scope>NUCLEOTIDE SEQUENCE [LARGE SCALE GENOMIC DNA]</scope>
    <source>
        <strain evidence="3 4">R33</strain>
    </source>
</reference>
<feature type="compositionally biased region" description="Low complexity" evidence="1">
    <location>
        <begin position="31"/>
        <end position="56"/>
    </location>
</feature>
<protein>
    <recommendedName>
        <fullName evidence="2">Transcobalamin-like C-terminal domain-containing protein</fullName>
    </recommendedName>
</protein>
<dbReference type="AlphaFoldDB" id="A0A229P5S0"/>
<keyword evidence="4" id="KW-1185">Reference proteome</keyword>
<feature type="compositionally biased region" description="Polar residues" evidence="1">
    <location>
        <begin position="103"/>
        <end position="117"/>
    </location>
</feature>
<feature type="domain" description="Transcobalamin-like C-terminal" evidence="2">
    <location>
        <begin position="187"/>
        <end position="264"/>
    </location>
</feature>
<dbReference type="InterPro" id="IPR027954">
    <property type="entry name" value="Transcobalamin-like_C"/>
</dbReference>
<dbReference type="EMBL" id="NMUQ01000001">
    <property type="protein sequence ID" value="OXM17613.1"/>
    <property type="molecule type" value="Genomic_DNA"/>
</dbReference>
<evidence type="ECO:0000259" key="2">
    <source>
        <dbReference type="Pfam" id="PF14478"/>
    </source>
</evidence>
<accession>A0A229P5S0</accession>